<proteinExistence type="predicted"/>
<protein>
    <submittedName>
        <fullName evidence="3">YafY family transcriptional regulator</fullName>
    </submittedName>
</protein>
<dbReference type="InterPro" id="IPR051534">
    <property type="entry name" value="CBASS_pafABC_assoc_protein"/>
</dbReference>
<dbReference type="InterPro" id="IPR036388">
    <property type="entry name" value="WH-like_DNA-bd_sf"/>
</dbReference>
<dbReference type="InterPro" id="IPR036390">
    <property type="entry name" value="WH_DNA-bd_sf"/>
</dbReference>
<dbReference type="Gene3D" id="1.10.10.10">
    <property type="entry name" value="Winged helix-like DNA-binding domain superfamily/Winged helix DNA-binding domain"/>
    <property type="match status" value="1"/>
</dbReference>
<evidence type="ECO:0000259" key="2">
    <source>
        <dbReference type="Pfam" id="PF13280"/>
    </source>
</evidence>
<sequence length="223" mass="24455">MARSGRLLALMQSLRRRRRPVSAATLAEELGISPRTVYRDIATLIAQGAPIEGEAGIGYVLRAGFFLPPLMFDAEETDALMLGLRLAAGRGDAALAEAAENALAKIAAVLPSPQQEAAEDSGLVVARHSGAGAPLTAIRQALREERKLRLSYSDKKASATERVVWPVLIGFFEASEVLAAWCELRSDFRHFRLDRIATATALPERMPRRRRVLLAEWRALQED</sequence>
<gene>
    <name evidence="3" type="ORF">KPL78_04830</name>
</gene>
<dbReference type="EMBL" id="JAHYBZ010000002">
    <property type="protein sequence ID" value="MBW6397160.1"/>
    <property type="molecule type" value="Genomic_DNA"/>
</dbReference>
<organism evidence="3 4">
    <name type="scientific">Roseomonas alba</name>
    <dbReference type="NCBI Taxonomy" id="2846776"/>
    <lineage>
        <taxon>Bacteria</taxon>
        <taxon>Pseudomonadati</taxon>
        <taxon>Pseudomonadota</taxon>
        <taxon>Alphaproteobacteria</taxon>
        <taxon>Acetobacterales</taxon>
        <taxon>Roseomonadaceae</taxon>
        <taxon>Roseomonas</taxon>
    </lineage>
</organism>
<dbReference type="Proteomes" id="UP001196565">
    <property type="component" value="Unassembled WGS sequence"/>
</dbReference>
<dbReference type="Pfam" id="PF13280">
    <property type="entry name" value="WYL"/>
    <property type="match status" value="1"/>
</dbReference>
<evidence type="ECO:0000313" key="3">
    <source>
        <dbReference type="EMBL" id="MBW6397160.1"/>
    </source>
</evidence>
<dbReference type="RefSeq" id="WP_219761788.1">
    <property type="nucleotide sequence ID" value="NZ_JAHYBZ010000002.1"/>
</dbReference>
<accession>A0ABS7A769</accession>
<evidence type="ECO:0000313" key="4">
    <source>
        <dbReference type="Proteomes" id="UP001196565"/>
    </source>
</evidence>
<keyword evidence="4" id="KW-1185">Reference proteome</keyword>
<dbReference type="PROSITE" id="PS52050">
    <property type="entry name" value="WYL"/>
    <property type="match status" value="1"/>
</dbReference>
<evidence type="ECO:0000259" key="1">
    <source>
        <dbReference type="Pfam" id="PF08279"/>
    </source>
</evidence>
<feature type="domain" description="Helix-turn-helix type 11" evidence="1">
    <location>
        <begin position="6"/>
        <end position="59"/>
    </location>
</feature>
<comment type="caution">
    <text evidence="3">The sequence shown here is derived from an EMBL/GenBank/DDBJ whole genome shotgun (WGS) entry which is preliminary data.</text>
</comment>
<reference evidence="3 4" key="1">
    <citation type="submission" date="2021-07" db="EMBL/GenBank/DDBJ databases">
        <authorList>
            <person name="So Y."/>
        </authorList>
    </citation>
    <scope>NUCLEOTIDE SEQUENCE [LARGE SCALE GENOMIC DNA]</scope>
    <source>
        <strain evidence="3 4">HJA6</strain>
    </source>
</reference>
<dbReference type="PANTHER" id="PTHR34580:SF3">
    <property type="entry name" value="PROTEIN PAFB"/>
    <property type="match status" value="1"/>
</dbReference>
<dbReference type="Pfam" id="PF08279">
    <property type="entry name" value="HTH_11"/>
    <property type="match status" value="1"/>
</dbReference>
<feature type="domain" description="WYL" evidence="2">
    <location>
        <begin position="135"/>
        <end position="200"/>
    </location>
</feature>
<dbReference type="InterPro" id="IPR013196">
    <property type="entry name" value="HTH_11"/>
</dbReference>
<name>A0ABS7A769_9PROT</name>
<dbReference type="PANTHER" id="PTHR34580">
    <property type="match status" value="1"/>
</dbReference>
<dbReference type="InterPro" id="IPR026881">
    <property type="entry name" value="WYL_dom"/>
</dbReference>
<dbReference type="SUPFAM" id="SSF46785">
    <property type="entry name" value="Winged helix' DNA-binding domain"/>
    <property type="match status" value="1"/>
</dbReference>